<dbReference type="EMBL" id="LNXT01000019">
    <property type="protein sequence ID" value="KTC71696.1"/>
    <property type="molecule type" value="Genomic_DNA"/>
</dbReference>
<dbReference type="STRING" id="28083.Lbir_1551"/>
<evidence type="ECO:0000313" key="3">
    <source>
        <dbReference type="Proteomes" id="UP000054735"/>
    </source>
</evidence>
<dbReference type="OrthoDB" id="5651327at2"/>
<dbReference type="Proteomes" id="UP000054735">
    <property type="component" value="Unassembled WGS sequence"/>
</dbReference>
<accession>A0A378IC25</accession>
<proteinExistence type="predicted"/>
<dbReference type="EMBL" id="UGNW01000001">
    <property type="protein sequence ID" value="STX32466.1"/>
    <property type="molecule type" value="Genomic_DNA"/>
</dbReference>
<organism evidence="2 4">
    <name type="scientific">Legionella birminghamensis</name>
    <dbReference type="NCBI Taxonomy" id="28083"/>
    <lineage>
        <taxon>Bacteria</taxon>
        <taxon>Pseudomonadati</taxon>
        <taxon>Pseudomonadota</taxon>
        <taxon>Gammaproteobacteria</taxon>
        <taxon>Legionellales</taxon>
        <taxon>Legionellaceae</taxon>
        <taxon>Legionella</taxon>
    </lineage>
</organism>
<name>A0A378IC25_9GAMM</name>
<gene>
    <name evidence="1" type="ORF">Lbir_1551</name>
    <name evidence="2" type="ORF">NCTC12437_02251</name>
</gene>
<evidence type="ECO:0000313" key="1">
    <source>
        <dbReference type="EMBL" id="KTC71696.1"/>
    </source>
</evidence>
<protein>
    <submittedName>
        <fullName evidence="2">Interaptin</fullName>
    </submittedName>
</protein>
<reference evidence="1 3" key="1">
    <citation type="submission" date="2015-11" db="EMBL/GenBank/DDBJ databases">
        <title>Genomic analysis of 38 Legionella species identifies large and diverse effector repertoires.</title>
        <authorList>
            <person name="Burstein D."/>
            <person name="Amaro F."/>
            <person name="Zusman T."/>
            <person name="Lifshitz Z."/>
            <person name="Cohen O."/>
            <person name="Gilbert J.A."/>
            <person name="Pupko T."/>
            <person name="Shuman H.A."/>
            <person name="Segal G."/>
        </authorList>
    </citation>
    <scope>NUCLEOTIDE SEQUENCE [LARGE SCALE GENOMIC DNA]</scope>
    <source>
        <strain evidence="1 3">CDC#1407-AL-14</strain>
    </source>
</reference>
<dbReference type="RefSeq" id="WP_058523609.1">
    <property type="nucleotide sequence ID" value="NZ_CAAAHV010000001.1"/>
</dbReference>
<dbReference type="Proteomes" id="UP000255066">
    <property type="component" value="Unassembled WGS sequence"/>
</dbReference>
<reference evidence="2 4" key="2">
    <citation type="submission" date="2018-06" db="EMBL/GenBank/DDBJ databases">
        <authorList>
            <consortium name="Pathogen Informatics"/>
            <person name="Doyle S."/>
        </authorList>
    </citation>
    <scope>NUCLEOTIDE SEQUENCE [LARGE SCALE GENOMIC DNA]</scope>
    <source>
        <strain evidence="2 4">NCTC12437</strain>
    </source>
</reference>
<evidence type="ECO:0000313" key="4">
    <source>
        <dbReference type="Proteomes" id="UP000255066"/>
    </source>
</evidence>
<evidence type="ECO:0000313" key="2">
    <source>
        <dbReference type="EMBL" id="STX32466.1"/>
    </source>
</evidence>
<keyword evidence="3" id="KW-1185">Reference proteome</keyword>
<sequence>MPQNVALQQALKNPKFFADEEAKAAFEAIYAVDPNDEAAFKQAVNAHKNTWKKYNVAEPVDDLNKDGPPSFIDLYKLATRQRVISMFPKTHETYLTSLILDNPVEIRKFLTKNEGHKNHFGNLSKSKIAAWDPATEAVLSNDEIKEISLAAQTAYLIRKIDAAKNPQDLHAMLQAIDANNDAEFRRVLVSWQIPQNIADKMTTAEVGAHIARSLAVKAIETAAPHWAANPGEHVRLTTVLQRNDDADFANNLGALYQGKVTPEDSTHLRGTIGSELIKAKLNAEVKGQQVLLLQIAGITELNGLQDALANRYGSQDADHKAAHNQYFKEAVTETNKNSFRQIAASKAFAYKIAEMNDPAALDAMARVKTPQDLTQLLAASNAFGLDNPAGKPAREAITDLNEIRKLSALAHIRSNLLPRSPQSEPEWQQATAHADKLATLLDPAFTAANYASQFLAANPKPEELQPFKDYFRDEARRDEARKMALASLLPIVLKNASPEQLTAITTANDEGGLKQAVAAVLGNQHANDLIDADLGSDYNLKIRASAQLNLMPQLLAGKDYAQLSGIVQAAGWAGFEDGVRTLLNGLNQNDSQNLEAGLIQALVKQYPADQDLTLLVNLSKPGISEAEFKVALTGLGIQRQDWVNPARMQMVQKAASERAMQIQTEKTIGVPLDARPELKKVMQSLSAAKQASLAAKPELIALLASRTKPEQIKELLQERHLDVEALSKENTNQRLLNKIHNPALADVLRNLNVKVDADQVRRINDYLASKDTSNQLYGLLGLKESVNRLWGLLGSSNTHINEAALNRAFGFNDDRTNLVNNAIEIDAVTQHTHNEPLIAYRKAVSPANPDGKRRVAAFLMGLRKTQEFPVARLDSLCAHIDAAKDRNELLNLIQGDPALDAVMPADFKRQLTEGTYNSLKQNLKSDQLKGMSLENLTAALGTRHAEIQANLDKLHNLQKAQQRSTRSALKAFSEVEEALWLDPVNEGLSKTNAKRIEEDLKNTEKLCNIVIPSLKAHLALIEEQYKSLPQNEPNRKKADLITKERQFLKKAHDEVSAELNMYLKIEDALKGNPNAADERMQKGLLAAVEEAKEGKQTIVFNDFKVKVQADCDISEFNDRIKQKDGQRQQATYNQALQVDVGVQVKDYDTTKKVDINKFRPYVIEHQTKKKDGSVLVTTSTILERRYPQDMAAKTSNGQTVYSPSMSLTLVPNDNRTEEQMTKDAIFMAMKIISGLAAAPTPERPFLLTGDDPKETRLMYGALLALGEMHPKFKFDEKCIKMGTTSYVPSDDRSWGSNTAYKKVKSHPEFKALTRGFSNLASQQVKAQAEFNQVEQSAAEIAQAYKDSIQQGRELKKLEEEVRNRPPSPMVGG</sequence>